<sequence length="117" mass="13153">MLWIRNDVFSIIFFVSIMKRIVLLILSLAFCKQLHASTDAIAHSEIPGNVVIQGQGAYDQLRELSKRETILQVIFGRDCYSQALLQACWGFQEIGDESSIGVSSHAMQTRVSVRVHT</sequence>
<protein>
    <submittedName>
        <fullName evidence="1">Uncharacterized protein</fullName>
    </submittedName>
</protein>
<accession>A0A8J4CT54</accession>
<organism evidence="1 2">
    <name type="scientific">Volvox reticuliferus</name>
    <dbReference type="NCBI Taxonomy" id="1737510"/>
    <lineage>
        <taxon>Eukaryota</taxon>
        <taxon>Viridiplantae</taxon>
        <taxon>Chlorophyta</taxon>
        <taxon>core chlorophytes</taxon>
        <taxon>Chlorophyceae</taxon>
        <taxon>CS clade</taxon>
        <taxon>Chlamydomonadales</taxon>
        <taxon>Volvocaceae</taxon>
        <taxon>Volvox</taxon>
    </lineage>
</organism>
<evidence type="ECO:0000313" key="2">
    <source>
        <dbReference type="Proteomes" id="UP000747110"/>
    </source>
</evidence>
<gene>
    <name evidence="1" type="ORF">Vretifemale_16274</name>
</gene>
<dbReference type="AlphaFoldDB" id="A0A8J4CT54"/>
<dbReference type="Proteomes" id="UP000747110">
    <property type="component" value="Unassembled WGS sequence"/>
</dbReference>
<dbReference type="EMBL" id="BNCP01000043">
    <property type="protein sequence ID" value="GIL88219.1"/>
    <property type="molecule type" value="Genomic_DNA"/>
</dbReference>
<keyword evidence="2" id="KW-1185">Reference proteome</keyword>
<dbReference type="OrthoDB" id="377549at2759"/>
<evidence type="ECO:0000313" key="1">
    <source>
        <dbReference type="EMBL" id="GIL88219.1"/>
    </source>
</evidence>
<name>A0A8J4CT54_9CHLO</name>
<proteinExistence type="predicted"/>
<comment type="caution">
    <text evidence="1">The sequence shown here is derived from an EMBL/GenBank/DDBJ whole genome shotgun (WGS) entry which is preliminary data.</text>
</comment>
<reference evidence="1" key="1">
    <citation type="journal article" date="2021" name="Proc. Natl. Acad. Sci. U.S.A.">
        <title>Three genomes in the algal genus Volvox reveal the fate of a haploid sex-determining region after a transition to homothallism.</title>
        <authorList>
            <person name="Yamamoto K."/>
            <person name="Hamaji T."/>
            <person name="Kawai-Toyooka H."/>
            <person name="Matsuzaki R."/>
            <person name="Takahashi F."/>
            <person name="Nishimura Y."/>
            <person name="Kawachi M."/>
            <person name="Noguchi H."/>
            <person name="Minakuchi Y."/>
            <person name="Umen J.G."/>
            <person name="Toyoda A."/>
            <person name="Nozaki H."/>
        </authorList>
    </citation>
    <scope>NUCLEOTIDE SEQUENCE</scope>
    <source>
        <strain evidence="1">NIES-3786</strain>
    </source>
</reference>